<dbReference type="EC" id="1.-.-.-" evidence="7"/>
<dbReference type="PANTHER" id="PTHR11863">
    <property type="entry name" value="STEROL DESATURASE"/>
    <property type="match status" value="1"/>
</dbReference>
<feature type="domain" description="Fatty acid hydroxylase" evidence="6">
    <location>
        <begin position="29"/>
        <end position="164"/>
    </location>
</feature>
<evidence type="ECO:0000256" key="5">
    <source>
        <dbReference type="SAM" id="Phobius"/>
    </source>
</evidence>
<dbReference type="GO" id="GO:0016491">
    <property type="term" value="F:oxidoreductase activity"/>
    <property type="evidence" value="ECO:0007669"/>
    <property type="project" value="UniProtKB-KW"/>
</dbReference>
<name>A0ABW2ZEZ0_9SPHI</name>
<evidence type="ECO:0000259" key="6">
    <source>
        <dbReference type="Pfam" id="PF04116"/>
    </source>
</evidence>
<dbReference type="RefSeq" id="WP_377140624.1">
    <property type="nucleotide sequence ID" value="NZ_JBHTIA010000003.1"/>
</dbReference>
<sequence>MITFAGFKLWQTGALTFRFDINWIIVIDFAFLFIAMDLAMYVLHYCIHHSAIYNTIHKFHHYYSHPKPIDLFVLHPLETVSFGLLWLCIISVYAFNFYAVIIYLTANVVFGIAGHLGTEPLSDRARNSIWFKYLGSSTFHHNHHTDITYNYGFYTNIWDRLFKTYKP</sequence>
<evidence type="ECO:0000313" key="7">
    <source>
        <dbReference type="EMBL" id="MFD0764724.1"/>
    </source>
</evidence>
<reference evidence="8" key="1">
    <citation type="journal article" date="2019" name="Int. J. Syst. Evol. Microbiol.">
        <title>The Global Catalogue of Microorganisms (GCM) 10K type strain sequencing project: providing services to taxonomists for standard genome sequencing and annotation.</title>
        <authorList>
            <consortium name="The Broad Institute Genomics Platform"/>
            <consortium name="The Broad Institute Genome Sequencing Center for Infectious Disease"/>
            <person name="Wu L."/>
            <person name="Ma J."/>
        </authorList>
    </citation>
    <scope>NUCLEOTIDE SEQUENCE [LARGE SCALE GENOMIC DNA]</scope>
    <source>
        <strain evidence="8">CCUG 60742</strain>
    </source>
</reference>
<evidence type="ECO:0000256" key="2">
    <source>
        <dbReference type="ARBA" id="ARBA00022692"/>
    </source>
</evidence>
<accession>A0ABW2ZEZ0</accession>
<dbReference type="InterPro" id="IPR050307">
    <property type="entry name" value="Sterol_Desaturase_Related"/>
</dbReference>
<organism evidence="7 8">
    <name type="scientific">Mucilaginibacter lutimaris</name>
    <dbReference type="NCBI Taxonomy" id="931629"/>
    <lineage>
        <taxon>Bacteria</taxon>
        <taxon>Pseudomonadati</taxon>
        <taxon>Bacteroidota</taxon>
        <taxon>Sphingobacteriia</taxon>
        <taxon>Sphingobacteriales</taxon>
        <taxon>Sphingobacteriaceae</taxon>
        <taxon>Mucilaginibacter</taxon>
    </lineage>
</organism>
<keyword evidence="2 5" id="KW-0812">Transmembrane</keyword>
<dbReference type="Proteomes" id="UP001597073">
    <property type="component" value="Unassembled WGS sequence"/>
</dbReference>
<feature type="transmembrane region" description="Helical" evidence="5">
    <location>
        <begin position="84"/>
        <end position="106"/>
    </location>
</feature>
<keyword evidence="3 5" id="KW-1133">Transmembrane helix</keyword>
<evidence type="ECO:0000256" key="3">
    <source>
        <dbReference type="ARBA" id="ARBA00022989"/>
    </source>
</evidence>
<gene>
    <name evidence="7" type="ORF">ACFQZI_07645</name>
</gene>
<protein>
    <submittedName>
        <fullName evidence="7">Sterol desaturase family protein</fullName>
        <ecNumber evidence="7">1.-.-.-</ecNumber>
    </submittedName>
</protein>
<dbReference type="EMBL" id="JBHTIA010000003">
    <property type="protein sequence ID" value="MFD0764724.1"/>
    <property type="molecule type" value="Genomic_DNA"/>
</dbReference>
<evidence type="ECO:0000256" key="1">
    <source>
        <dbReference type="ARBA" id="ARBA00004370"/>
    </source>
</evidence>
<keyword evidence="4 5" id="KW-0472">Membrane</keyword>
<dbReference type="InterPro" id="IPR006694">
    <property type="entry name" value="Fatty_acid_hydroxylase"/>
</dbReference>
<keyword evidence="8" id="KW-1185">Reference proteome</keyword>
<feature type="transmembrane region" description="Helical" evidence="5">
    <location>
        <begin position="21"/>
        <end position="43"/>
    </location>
</feature>
<evidence type="ECO:0000313" key="8">
    <source>
        <dbReference type="Proteomes" id="UP001597073"/>
    </source>
</evidence>
<proteinExistence type="predicted"/>
<comment type="subcellular location">
    <subcellularLocation>
        <location evidence="1">Membrane</location>
    </subcellularLocation>
</comment>
<dbReference type="Pfam" id="PF04116">
    <property type="entry name" value="FA_hydroxylase"/>
    <property type="match status" value="1"/>
</dbReference>
<keyword evidence="7" id="KW-0560">Oxidoreductase</keyword>
<comment type="caution">
    <text evidence="7">The sequence shown here is derived from an EMBL/GenBank/DDBJ whole genome shotgun (WGS) entry which is preliminary data.</text>
</comment>
<evidence type="ECO:0000256" key="4">
    <source>
        <dbReference type="ARBA" id="ARBA00023136"/>
    </source>
</evidence>